<accession>A0A512BCH4</accession>
<keyword evidence="4" id="KW-1185">Reference proteome</keyword>
<evidence type="ECO:0000256" key="1">
    <source>
        <dbReference type="SAM" id="MobiDB-lite"/>
    </source>
</evidence>
<feature type="region of interest" description="Disordered" evidence="1">
    <location>
        <begin position="88"/>
        <end position="135"/>
    </location>
</feature>
<feature type="compositionally biased region" description="Polar residues" evidence="1">
    <location>
        <begin position="88"/>
        <end position="101"/>
    </location>
</feature>
<gene>
    <name evidence="3" type="ORF">SAE01_21580</name>
</gene>
<dbReference type="InterPro" id="IPR011250">
    <property type="entry name" value="OMP/PagP_B-barrel"/>
</dbReference>
<evidence type="ECO:0008006" key="5">
    <source>
        <dbReference type="Google" id="ProtNLM"/>
    </source>
</evidence>
<feature type="compositionally biased region" description="Low complexity" evidence="1">
    <location>
        <begin position="200"/>
        <end position="214"/>
    </location>
</feature>
<keyword evidence="2" id="KW-0472">Membrane</keyword>
<evidence type="ECO:0000256" key="2">
    <source>
        <dbReference type="SAM" id="Phobius"/>
    </source>
</evidence>
<dbReference type="RefSeq" id="WP_147203779.1">
    <property type="nucleotide sequence ID" value="NZ_BJYT01000007.1"/>
</dbReference>
<proteinExistence type="predicted"/>
<dbReference type="EMBL" id="BJYT01000007">
    <property type="protein sequence ID" value="GEO09662.1"/>
    <property type="molecule type" value="Genomic_DNA"/>
</dbReference>
<feature type="transmembrane region" description="Helical" evidence="2">
    <location>
        <begin position="54"/>
        <end position="72"/>
    </location>
</feature>
<keyword evidence="2" id="KW-1133">Transmembrane helix</keyword>
<comment type="caution">
    <text evidence="3">The sequence shown here is derived from an EMBL/GenBank/DDBJ whole genome shotgun (WGS) entry which is preliminary data.</text>
</comment>
<reference evidence="3 4" key="1">
    <citation type="submission" date="2019-07" db="EMBL/GenBank/DDBJ databases">
        <title>Whole genome shotgun sequence of Segetibacter aerophilus NBRC 106135.</title>
        <authorList>
            <person name="Hosoyama A."/>
            <person name="Uohara A."/>
            <person name="Ohji S."/>
            <person name="Ichikawa N."/>
        </authorList>
    </citation>
    <scope>NUCLEOTIDE SEQUENCE [LARGE SCALE GENOMIC DNA]</scope>
    <source>
        <strain evidence="3 4">NBRC 106135</strain>
    </source>
</reference>
<dbReference type="OrthoDB" id="1523584at2"/>
<feature type="region of interest" description="Disordered" evidence="1">
    <location>
        <begin position="176"/>
        <end position="253"/>
    </location>
</feature>
<sequence>MQPLDDDMEDLFKRAAEEYPLDTSGADWNKVKQELHHEKGVVAEEVSRKRDYRFLWLLFLLPIGFICGRYIGNDKMAASVETNRTVDIQSDPANNTPSLGSNPKIGNVESRKKESETEAIAGNGKGEVTKSAGSSNEVNLISGSKAIKGVKMSKASLAGEGALAVNTALITKRKKLAGKSLSSQTSAPKSINATGEESPTTTTADLDKATASSTQSQVITDSSKKENTPENVVTKNGEGLSTPPASKETKNIKKPPFKKTLSFSIVAGPDVSTVKLQKTSKVGYSLGVMLRYQFARRISVEGGALWDRKNYYTDGKYLDTAFLKLPMHSEVKNATGYCDMIEIPINMRYDFAGTQKHSWFVSGGISSYIMSREDYNVSYNRYNVSYRKDYEYMQSTRDWFSIMNLSVGYQKSLGKYTNISVAPYVKLPLKQVGIGKLPVSSTGIFLSLSRSFK</sequence>
<protein>
    <recommendedName>
        <fullName evidence="5">Outer membrane protein beta-barrel domain-containing protein</fullName>
    </recommendedName>
</protein>
<organism evidence="3 4">
    <name type="scientific">Segetibacter aerophilus</name>
    <dbReference type="NCBI Taxonomy" id="670293"/>
    <lineage>
        <taxon>Bacteria</taxon>
        <taxon>Pseudomonadati</taxon>
        <taxon>Bacteroidota</taxon>
        <taxon>Chitinophagia</taxon>
        <taxon>Chitinophagales</taxon>
        <taxon>Chitinophagaceae</taxon>
        <taxon>Segetibacter</taxon>
    </lineage>
</organism>
<feature type="compositionally biased region" description="Polar residues" evidence="1">
    <location>
        <begin position="180"/>
        <end position="199"/>
    </location>
</feature>
<dbReference type="Proteomes" id="UP000321513">
    <property type="component" value="Unassembled WGS sequence"/>
</dbReference>
<name>A0A512BCH4_9BACT</name>
<dbReference type="AlphaFoldDB" id="A0A512BCH4"/>
<dbReference type="SUPFAM" id="SSF56925">
    <property type="entry name" value="OMPA-like"/>
    <property type="match status" value="1"/>
</dbReference>
<keyword evidence="2" id="KW-0812">Transmembrane</keyword>
<evidence type="ECO:0000313" key="3">
    <source>
        <dbReference type="EMBL" id="GEO09662.1"/>
    </source>
</evidence>
<evidence type="ECO:0000313" key="4">
    <source>
        <dbReference type="Proteomes" id="UP000321513"/>
    </source>
</evidence>